<organism evidence="7 8">
    <name type="scientific">Dryococelus australis</name>
    <dbReference type="NCBI Taxonomy" id="614101"/>
    <lineage>
        <taxon>Eukaryota</taxon>
        <taxon>Metazoa</taxon>
        <taxon>Ecdysozoa</taxon>
        <taxon>Arthropoda</taxon>
        <taxon>Hexapoda</taxon>
        <taxon>Insecta</taxon>
        <taxon>Pterygota</taxon>
        <taxon>Neoptera</taxon>
        <taxon>Polyneoptera</taxon>
        <taxon>Phasmatodea</taxon>
        <taxon>Verophasmatodea</taxon>
        <taxon>Anareolatae</taxon>
        <taxon>Phasmatidae</taxon>
        <taxon>Eurycanthinae</taxon>
        <taxon>Dryococelus</taxon>
    </lineage>
</organism>
<dbReference type="PANTHER" id="PTHR46481">
    <property type="entry name" value="ZINC FINGER BED DOMAIN-CONTAINING PROTEIN 4"/>
    <property type="match status" value="1"/>
</dbReference>
<reference evidence="7 8" key="1">
    <citation type="submission" date="2023-02" db="EMBL/GenBank/DDBJ databases">
        <title>LHISI_Scaffold_Assembly.</title>
        <authorList>
            <person name="Stuart O.P."/>
            <person name="Cleave R."/>
            <person name="Magrath M.J.L."/>
            <person name="Mikheyev A.S."/>
        </authorList>
    </citation>
    <scope>NUCLEOTIDE SEQUENCE [LARGE SCALE GENOMIC DNA]</scope>
    <source>
        <strain evidence="7">Daus_M_001</strain>
        <tissue evidence="7">Leg muscle</tissue>
    </source>
</reference>
<feature type="domain" description="HAT C-terminal dimerisation" evidence="6">
    <location>
        <begin position="267"/>
        <end position="333"/>
    </location>
</feature>
<keyword evidence="4" id="KW-0862">Zinc</keyword>
<dbReference type="InterPro" id="IPR008906">
    <property type="entry name" value="HATC_C_dom"/>
</dbReference>
<keyword evidence="5" id="KW-0539">Nucleus</keyword>
<evidence type="ECO:0000256" key="2">
    <source>
        <dbReference type="ARBA" id="ARBA00022723"/>
    </source>
</evidence>
<dbReference type="PANTHER" id="PTHR46481:SF10">
    <property type="entry name" value="ZINC FINGER BED DOMAIN-CONTAINING PROTEIN 39"/>
    <property type="match status" value="1"/>
</dbReference>
<evidence type="ECO:0000256" key="4">
    <source>
        <dbReference type="ARBA" id="ARBA00022833"/>
    </source>
</evidence>
<comment type="subcellular location">
    <subcellularLocation>
        <location evidence="1">Nucleus</location>
    </subcellularLocation>
</comment>
<dbReference type="Proteomes" id="UP001159363">
    <property type="component" value="Chromosome 4"/>
</dbReference>
<evidence type="ECO:0000313" key="8">
    <source>
        <dbReference type="Proteomes" id="UP001159363"/>
    </source>
</evidence>
<keyword evidence="8" id="KW-1185">Reference proteome</keyword>
<dbReference type="SUPFAM" id="SSF53098">
    <property type="entry name" value="Ribonuclease H-like"/>
    <property type="match status" value="1"/>
</dbReference>
<name>A0ABQ9HIW0_9NEOP</name>
<evidence type="ECO:0000259" key="6">
    <source>
        <dbReference type="Pfam" id="PF05699"/>
    </source>
</evidence>
<gene>
    <name evidence="7" type="ORF">PR048_016134</name>
</gene>
<sequence>MWSTHTCDDYISLTVHYINKDFEHESVCLEVAPFTGTMHTSANINKVLKHDLLHKWNIENKVNLVVCDNTANTVCAMGAANGSHFQYSTYSAIGDEPTWWSSTYLIVERLLEQQRAIIWLLPDIDLQTDLSSQDWNLLEQVYRSLKIFHVATVSISSKETTITEVIPIVKGLKRLTQTWQKRGARKEIVHSLSQWFKNMEQNKFYIIATFLDPRFKQSVFSLTSLAETAKEDLLAEIPPEDAERIELQPNQQACMKLTTTWETTPAGHCDPLAYWKTSPFHMLKKLAVKYLSAPVGSVASERLCSTAGLTFTHKRSQIDQNQLRQLVFLNKNLHFLKSLVPTSNASYIAGEPHYPCESHLLSLCRALTEVFSHHEVGHWAQATVRCSCGLRMRSIS</sequence>
<dbReference type="InterPro" id="IPR012337">
    <property type="entry name" value="RNaseH-like_sf"/>
</dbReference>
<dbReference type="InterPro" id="IPR052035">
    <property type="entry name" value="ZnF_BED_domain_contain"/>
</dbReference>
<evidence type="ECO:0000256" key="3">
    <source>
        <dbReference type="ARBA" id="ARBA00022771"/>
    </source>
</evidence>
<protein>
    <recommendedName>
        <fullName evidence="6">HAT C-terminal dimerisation domain-containing protein</fullName>
    </recommendedName>
</protein>
<dbReference type="Pfam" id="PF05699">
    <property type="entry name" value="Dimer_Tnp_hAT"/>
    <property type="match status" value="1"/>
</dbReference>
<evidence type="ECO:0000256" key="1">
    <source>
        <dbReference type="ARBA" id="ARBA00004123"/>
    </source>
</evidence>
<proteinExistence type="predicted"/>
<accession>A0ABQ9HIW0</accession>
<dbReference type="EMBL" id="JARBHB010000005">
    <property type="protein sequence ID" value="KAJ8884277.1"/>
    <property type="molecule type" value="Genomic_DNA"/>
</dbReference>
<evidence type="ECO:0000256" key="5">
    <source>
        <dbReference type="ARBA" id="ARBA00023242"/>
    </source>
</evidence>
<comment type="caution">
    <text evidence="7">The sequence shown here is derived from an EMBL/GenBank/DDBJ whole genome shotgun (WGS) entry which is preliminary data.</text>
</comment>
<evidence type="ECO:0000313" key="7">
    <source>
        <dbReference type="EMBL" id="KAJ8884277.1"/>
    </source>
</evidence>
<keyword evidence="3" id="KW-0863">Zinc-finger</keyword>
<keyword evidence="2" id="KW-0479">Metal-binding</keyword>